<evidence type="ECO:0000313" key="7">
    <source>
        <dbReference type="Proteomes" id="UP000267464"/>
    </source>
</evidence>
<dbReference type="PIRSF" id="PIRSF006707">
    <property type="entry name" value="MJ1563"/>
    <property type="match status" value="1"/>
</dbReference>
<dbReference type="OrthoDB" id="9792628at2"/>
<name>A0A3N7K5W9_9BURK</name>
<dbReference type="PANTHER" id="PTHR38465:SF1">
    <property type="entry name" value="HTH-TYPE TRANSCRIPTIONAL REGULATOR MJ1563-RELATED"/>
    <property type="match status" value="1"/>
</dbReference>
<dbReference type="InterPro" id="IPR036388">
    <property type="entry name" value="WH-like_DNA-bd_sf"/>
</dbReference>
<evidence type="ECO:0000256" key="1">
    <source>
        <dbReference type="ARBA" id="ARBA00023015"/>
    </source>
</evidence>
<protein>
    <recommendedName>
        <fullName evidence="4">HTH-type transcriptional regulator</fullName>
    </recommendedName>
</protein>
<dbReference type="GO" id="GO:0003677">
    <property type="term" value="F:DNA binding"/>
    <property type="evidence" value="ECO:0007669"/>
    <property type="project" value="UniProtKB-UniRule"/>
</dbReference>
<dbReference type="GO" id="GO:0003700">
    <property type="term" value="F:DNA-binding transcription factor activity"/>
    <property type="evidence" value="ECO:0007669"/>
    <property type="project" value="InterPro"/>
</dbReference>
<feature type="domain" description="HTH marR-type" evidence="5">
    <location>
        <begin position="22"/>
        <end position="80"/>
    </location>
</feature>
<keyword evidence="3 4" id="KW-0804">Transcription</keyword>
<dbReference type="SUPFAM" id="SSF46785">
    <property type="entry name" value="Winged helix' DNA-binding domain"/>
    <property type="match status" value="1"/>
</dbReference>
<evidence type="ECO:0000256" key="3">
    <source>
        <dbReference type="ARBA" id="ARBA00023163"/>
    </source>
</evidence>
<dbReference type="EMBL" id="QUSW01000001">
    <property type="protein sequence ID" value="RQP26305.1"/>
    <property type="molecule type" value="Genomic_DNA"/>
</dbReference>
<proteinExistence type="inferred from homology"/>
<dbReference type="Gene3D" id="1.10.10.10">
    <property type="entry name" value="Winged helix-like DNA-binding domain superfamily/Winged helix DNA-binding domain"/>
    <property type="match status" value="1"/>
</dbReference>
<gene>
    <name evidence="6" type="ORF">DZC73_04560</name>
</gene>
<dbReference type="InterPro" id="IPR052362">
    <property type="entry name" value="HTH-GbsR_regulator"/>
</dbReference>
<keyword evidence="2 4" id="KW-0238">DNA-binding</keyword>
<reference evidence="6 7" key="1">
    <citation type="submission" date="2018-08" db="EMBL/GenBank/DDBJ databases">
        <authorList>
            <person name="Khan S.A."/>
            <person name="Jeon C.O."/>
            <person name="Chun B.H."/>
            <person name="Jeong S.E."/>
        </authorList>
    </citation>
    <scope>NUCLEOTIDE SEQUENCE [LARGE SCALE GENOMIC DNA]</scope>
    <source>
        <strain evidence="6 7">S-16</strain>
    </source>
</reference>
<evidence type="ECO:0000313" key="6">
    <source>
        <dbReference type="EMBL" id="RQP26305.1"/>
    </source>
</evidence>
<keyword evidence="7" id="KW-1185">Reference proteome</keyword>
<comment type="caution">
    <text evidence="6">The sequence shown here is derived from an EMBL/GenBank/DDBJ whole genome shotgun (WGS) entry which is preliminary data.</text>
</comment>
<organism evidence="6 7">
    <name type="scientific">Piscinibacter terrae</name>
    <dbReference type="NCBI Taxonomy" id="2496871"/>
    <lineage>
        <taxon>Bacteria</taxon>
        <taxon>Pseudomonadati</taxon>
        <taxon>Pseudomonadota</taxon>
        <taxon>Betaproteobacteria</taxon>
        <taxon>Burkholderiales</taxon>
        <taxon>Sphaerotilaceae</taxon>
        <taxon>Piscinibacter</taxon>
    </lineage>
</organism>
<dbReference type="PANTHER" id="PTHR38465">
    <property type="entry name" value="HTH-TYPE TRANSCRIPTIONAL REGULATOR MJ1563-RELATED"/>
    <property type="match status" value="1"/>
</dbReference>
<keyword evidence="1 4" id="KW-0805">Transcription regulation</keyword>
<dbReference type="Proteomes" id="UP000267464">
    <property type="component" value="Unassembled WGS sequence"/>
</dbReference>
<dbReference type="AlphaFoldDB" id="A0A3N7K5W9"/>
<dbReference type="InterPro" id="IPR026282">
    <property type="entry name" value="MJ1563"/>
</dbReference>
<evidence type="ECO:0000256" key="4">
    <source>
        <dbReference type="PIRNR" id="PIRNR006707"/>
    </source>
</evidence>
<dbReference type="InterPro" id="IPR036390">
    <property type="entry name" value="WH_DNA-bd_sf"/>
</dbReference>
<dbReference type="InterPro" id="IPR000835">
    <property type="entry name" value="HTH_MarR-typ"/>
</dbReference>
<evidence type="ECO:0000259" key="5">
    <source>
        <dbReference type="Pfam" id="PF12802"/>
    </source>
</evidence>
<sequence>MELSPTLSRFVLHWGEMGTRWGVNRTVAQIHALLYITGRPMHAEEIADTLSVARSNVSTSIRELQGWNLIRLVHLAGDRRDHFETSTDVWELFRTVIRERQRREIAPTIDVLAELLADPAISKDPAEAKVRIRETLELLQTLTAWSDEMLRLDTDTLTKVLKLGARIKKLLGREIGEAKAKAEEDLNPAHLLGP</sequence>
<dbReference type="Pfam" id="PF12802">
    <property type="entry name" value="MarR_2"/>
    <property type="match status" value="1"/>
</dbReference>
<reference evidence="6 7" key="2">
    <citation type="submission" date="2018-12" db="EMBL/GenBank/DDBJ databases">
        <title>Rhizobacter gummiphilus sp. nov., a rubber-degrading bacterium isolated from the soil of a botanical garden in Japan.</title>
        <authorList>
            <person name="Shunsuke S.S."/>
        </authorList>
    </citation>
    <scope>NUCLEOTIDE SEQUENCE [LARGE SCALE GENOMIC DNA]</scope>
    <source>
        <strain evidence="6 7">S-16</strain>
    </source>
</reference>
<dbReference type="RefSeq" id="WP_124538982.1">
    <property type="nucleotide sequence ID" value="NZ_QUSW01000001.1"/>
</dbReference>
<evidence type="ECO:0000256" key="2">
    <source>
        <dbReference type="ARBA" id="ARBA00023125"/>
    </source>
</evidence>
<comment type="similarity">
    <text evidence="4">Belongs to the GbsR family.</text>
</comment>
<accession>A0A3N7K5W9</accession>